<keyword evidence="4" id="KW-0539">Nucleus</keyword>
<dbReference type="Pfam" id="PF08784">
    <property type="entry name" value="RPA_C"/>
    <property type="match status" value="1"/>
</dbReference>
<feature type="region of interest" description="Disordered" evidence="5">
    <location>
        <begin position="1"/>
        <end position="21"/>
    </location>
</feature>
<dbReference type="EMBL" id="HBGE01012895">
    <property type="protein sequence ID" value="CAD9101531.1"/>
    <property type="molecule type" value="Transcribed_RNA"/>
</dbReference>
<dbReference type="GO" id="GO:0000781">
    <property type="term" value="C:chromosome, telomeric region"/>
    <property type="evidence" value="ECO:0007669"/>
    <property type="project" value="TreeGrafter"/>
</dbReference>
<dbReference type="GO" id="GO:0006289">
    <property type="term" value="P:nucleotide-excision repair"/>
    <property type="evidence" value="ECO:0007669"/>
    <property type="project" value="TreeGrafter"/>
</dbReference>
<protein>
    <recommendedName>
        <fullName evidence="6">Replication protein A C-terminal domain-containing protein</fullName>
    </recommendedName>
</protein>
<dbReference type="GO" id="GO:0035861">
    <property type="term" value="C:site of double-strand break"/>
    <property type="evidence" value="ECO:0007669"/>
    <property type="project" value="TreeGrafter"/>
</dbReference>
<dbReference type="GO" id="GO:0005662">
    <property type="term" value="C:DNA replication factor A complex"/>
    <property type="evidence" value="ECO:0007669"/>
    <property type="project" value="TreeGrafter"/>
</dbReference>
<dbReference type="InterPro" id="IPR036388">
    <property type="entry name" value="WH-like_DNA-bd_sf"/>
</dbReference>
<comment type="subcellular location">
    <subcellularLocation>
        <location evidence="1">Nucleus</location>
    </subcellularLocation>
</comment>
<dbReference type="InterPro" id="IPR036390">
    <property type="entry name" value="WH_DNA-bd_sf"/>
</dbReference>
<feature type="domain" description="Replication protein A C-terminal" evidence="6">
    <location>
        <begin position="201"/>
        <end position="270"/>
    </location>
</feature>
<evidence type="ECO:0000256" key="3">
    <source>
        <dbReference type="ARBA" id="ARBA00023125"/>
    </source>
</evidence>
<evidence type="ECO:0000256" key="1">
    <source>
        <dbReference type="ARBA" id="ARBA00004123"/>
    </source>
</evidence>
<dbReference type="GO" id="GO:0006260">
    <property type="term" value="P:DNA replication"/>
    <property type="evidence" value="ECO:0007669"/>
    <property type="project" value="TreeGrafter"/>
</dbReference>
<evidence type="ECO:0000259" key="6">
    <source>
        <dbReference type="Pfam" id="PF08784"/>
    </source>
</evidence>
<keyword evidence="3" id="KW-0238">DNA-binding</keyword>
<sequence length="276" mass="29524">MFGTTQVFTSGLTQAERSGPTQELQIKKARQEDKQTCLPVTVRSIELALEQRTDAGGELRFHGSEPSALLLVGLVEQMSRQVASIEFTLGDATGRIRARHYASGRQQTDLDSLEPGRYVSVFGTVRTAPEVHLAVAGMSLVESADEVSYHMIEVAYSAVKLLSGRTDAMLTSPQKLQSTGAEFSPPKTEKPAALAGEGDIQAAAVPKDRLSGSALKKAVLRFIEKEGAGKPEGVAFPTVCGHLDATPADDVSAALEKLVQAGEIYTTIDDGHFQRI</sequence>
<dbReference type="Gene3D" id="1.10.10.10">
    <property type="entry name" value="Winged helix-like DNA-binding domain superfamily/Winged helix DNA-binding domain"/>
    <property type="match status" value="1"/>
</dbReference>
<evidence type="ECO:0000256" key="2">
    <source>
        <dbReference type="ARBA" id="ARBA00007815"/>
    </source>
</evidence>
<dbReference type="InterPro" id="IPR014892">
    <property type="entry name" value="RPA_C"/>
</dbReference>
<dbReference type="SUPFAM" id="SSF50249">
    <property type="entry name" value="Nucleic acid-binding proteins"/>
    <property type="match status" value="1"/>
</dbReference>
<evidence type="ECO:0000256" key="4">
    <source>
        <dbReference type="ARBA" id="ARBA00023242"/>
    </source>
</evidence>
<comment type="similarity">
    <text evidence="2">Belongs to the replication factor A protein 2 family.</text>
</comment>
<dbReference type="PANTHER" id="PTHR13989">
    <property type="entry name" value="REPLICATION PROTEIN A-RELATED"/>
    <property type="match status" value="1"/>
</dbReference>
<dbReference type="SUPFAM" id="SSF46785">
    <property type="entry name" value="Winged helix' DNA-binding domain"/>
    <property type="match status" value="1"/>
</dbReference>
<organism evidence="7">
    <name type="scientific">Alexandrium catenella</name>
    <name type="common">Red tide dinoflagellate</name>
    <name type="synonym">Gonyaulax catenella</name>
    <dbReference type="NCBI Taxonomy" id="2925"/>
    <lineage>
        <taxon>Eukaryota</taxon>
        <taxon>Sar</taxon>
        <taxon>Alveolata</taxon>
        <taxon>Dinophyceae</taxon>
        <taxon>Gonyaulacales</taxon>
        <taxon>Pyrocystaceae</taxon>
        <taxon>Alexandrium</taxon>
    </lineage>
</organism>
<reference evidence="7" key="1">
    <citation type="submission" date="2021-01" db="EMBL/GenBank/DDBJ databases">
        <authorList>
            <person name="Corre E."/>
            <person name="Pelletier E."/>
            <person name="Niang G."/>
            <person name="Scheremetjew M."/>
            <person name="Finn R."/>
            <person name="Kale V."/>
            <person name="Holt S."/>
            <person name="Cochrane G."/>
            <person name="Meng A."/>
            <person name="Brown T."/>
            <person name="Cohen L."/>
        </authorList>
    </citation>
    <scope>NUCLEOTIDE SEQUENCE</scope>
    <source>
        <strain evidence="7">OF101</strain>
    </source>
</reference>
<dbReference type="GO" id="GO:0000724">
    <property type="term" value="P:double-strand break repair via homologous recombination"/>
    <property type="evidence" value="ECO:0007669"/>
    <property type="project" value="TreeGrafter"/>
</dbReference>
<evidence type="ECO:0000313" key="7">
    <source>
        <dbReference type="EMBL" id="CAD9101531.1"/>
    </source>
</evidence>
<dbReference type="PANTHER" id="PTHR13989:SF16">
    <property type="entry name" value="REPLICATION PROTEIN A2"/>
    <property type="match status" value="1"/>
</dbReference>
<dbReference type="GO" id="GO:0003697">
    <property type="term" value="F:single-stranded DNA binding"/>
    <property type="evidence" value="ECO:0007669"/>
    <property type="project" value="TreeGrafter"/>
</dbReference>
<name>A0A7S1LE29_ALECA</name>
<dbReference type="Gene3D" id="2.40.50.140">
    <property type="entry name" value="Nucleic acid-binding proteins"/>
    <property type="match status" value="1"/>
</dbReference>
<accession>A0A7S1LE29</accession>
<gene>
    <name evidence="7" type="ORF">ACAT0790_LOCUS7630</name>
</gene>
<dbReference type="AlphaFoldDB" id="A0A7S1LE29"/>
<dbReference type="InterPro" id="IPR040260">
    <property type="entry name" value="RFA2-like"/>
</dbReference>
<evidence type="ECO:0000256" key="5">
    <source>
        <dbReference type="SAM" id="MobiDB-lite"/>
    </source>
</evidence>
<proteinExistence type="inferred from homology"/>
<dbReference type="InterPro" id="IPR012340">
    <property type="entry name" value="NA-bd_OB-fold"/>
</dbReference>